<comment type="caution">
    <text evidence="1">The sequence shown here is derived from an EMBL/GenBank/DDBJ whole genome shotgun (WGS) entry which is preliminary data.</text>
</comment>
<dbReference type="RefSeq" id="WP_035347106.1">
    <property type="nucleotide sequence ID" value="NZ_BAUU01000045.1"/>
</dbReference>
<evidence type="ECO:0000313" key="2">
    <source>
        <dbReference type="Proteomes" id="UP000018895"/>
    </source>
</evidence>
<evidence type="ECO:0000313" key="1">
    <source>
        <dbReference type="EMBL" id="GAE32677.1"/>
    </source>
</evidence>
<dbReference type="EMBL" id="BAUU01000045">
    <property type="protein sequence ID" value="GAE32677.1"/>
    <property type="molecule type" value="Genomic_DNA"/>
</dbReference>
<gene>
    <name evidence="1" type="ORF">JCM9152_4224</name>
</gene>
<accession>W4QL97</accession>
<organism evidence="1 2">
    <name type="scientific">Halalkalibacter hemicellulosilyticusJCM 9152</name>
    <dbReference type="NCBI Taxonomy" id="1236971"/>
    <lineage>
        <taxon>Bacteria</taxon>
        <taxon>Bacillati</taxon>
        <taxon>Bacillota</taxon>
        <taxon>Bacilli</taxon>
        <taxon>Bacillales</taxon>
        <taxon>Bacillaceae</taxon>
        <taxon>Halalkalibacter</taxon>
    </lineage>
</organism>
<sequence>MRKRAFPLLYIYQKKEAEIEPEQQEFVYKKHDEVNGQEDIQRGEPVLNELEDDPHYEVDLSSVLEQPESLASMLKKQSEEKKPVELKVADAVYIGTVSLEGDLVFCQVDPKSNEQVSFSLKEIDSATVKE</sequence>
<dbReference type="Proteomes" id="UP000018895">
    <property type="component" value="Unassembled WGS sequence"/>
</dbReference>
<protein>
    <submittedName>
        <fullName evidence="1">Uncharacterized protein</fullName>
    </submittedName>
</protein>
<name>W4QL97_9BACI</name>
<reference evidence="1" key="1">
    <citation type="journal article" date="2014" name="Genome Announc.">
        <title>Draft Genome Sequences of Three Alkaliphilic Bacillus Strains, Bacillus wakoensis JCM 9140T, Bacillus akibai JCM 9157T, and Bacillus hemicellulosilyticus JCM 9152T.</title>
        <authorList>
            <person name="Yuki M."/>
            <person name="Oshima K."/>
            <person name="Suda W."/>
            <person name="Oshida Y."/>
            <person name="Kitamura K."/>
            <person name="Iida T."/>
            <person name="Hattori M."/>
            <person name="Ohkuma M."/>
        </authorList>
    </citation>
    <scope>NUCLEOTIDE SEQUENCE [LARGE SCALE GENOMIC DNA]</scope>
    <source>
        <strain evidence="1">JCM 9152</strain>
    </source>
</reference>
<dbReference type="AlphaFoldDB" id="W4QL97"/>
<proteinExistence type="predicted"/>
<dbReference type="OrthoDB" id="9960541at2"/>
<keyword evidence="2" id="KW-1185">Reference proteome</keyword>